<accession>A0ABX7QQI5</accession>
<proteinExistence type="predicted"/>
<reference evidence="2 3" key="1">
    <citation type="submission" date="2021-03" db="EMBL/GenBank/DDBJ databases">
        <title>Novel species identification of genus Shewanella.</title>
        <authorList>
            <person name="Liu G."/>
            <person name="Zhang Q."/>
        </authorList>
    </citation>
    <scope>NUCLEOTIDE SEQUENCE [LARGE SCALE GENOMIC DNA]</scope>
    <source>
        <strain evidence="2 3">FJAT-51800</strain>
    </source>
</reference>
<evidence type="ECO:0000256" key="1">
    <source>
        <dbReference type="SAM" id="Phobius"/>
    </source>
</evidence>
<evidence type="ECO:0000313" key="3">
    <source>
        <dbReference type="Proteomes" id="UP000662770"/>
    </source>
</evidence>
<organism evidence="2 3">
    <name type="scientific">Shewanella avicenniae</name>
    <dbReference type="NCBI Taxonomy" id="2814294"/>
    <lineage>
        <taxon>Bacteria</taxon>
        <taxon>Pseudomonadati</taxon>
        <taxon>Pseudomonadota</taxon>
        <taxon>Gammaproteobacteria</taxon>
        <taxon>Alteromonadales</taxon>
        <taxon>Shewanellaceae</taxon>
        <taxon>Shewanella</taxon>
    </lineage>
</organism>
<keyword evidence="1" id="KW-0472">Membrane</keyword>
<evidence type="ECO:0008006" key="4">
    <source>
        <dbReference type="Google" id="ProtNLM"/>
    </source>
</evidence>
<keyword evidence="1" id="KW-0812">Transmembrane</keyword>
<keyword evidence="1" id="KW-1133">Transmembrane helix</keyword>
<protein>
    <recommendedName>
        <fullName evidence="4">Lipoprotein</fullName>
    </recommendedName>
</protein>
<gene>
    <name evidence="2" type="ORF">JYB87_14715</name>
</gene>
<sequence>MQFTSNRQFAQRIPLGSAMFITCLILGGCTTVYPSGCSGPACAAVAVPLAIGTAAYKASVTRDRAADGCSKLTGNKQQQCYAQADALSESINSHRTQQ</sequence>
<evidence type="ECO:0000313" key="2">
    <source>
        <dbReference type="EMBL" id="QSX32978.1"/>
    </source>
</evidence>
<feature type="transmembrane region" description="Helical" evidence="1">
    <location>
        <begin position="12"/>
        <end position="33"/>
    </location>
</feature>
<name>A0ABX7QQI5_9GAMM</name>
<dbReference type="PROSITE" id="PS51257">
    <property type="entry name" value="PROKAR_LIPOPROTEIN"/>
    <property type="match status" value="1"/>
</dbReference>
<keyword evidence="3" id="KW-1185">Reference proteome</keyword>
<dbReference type="EMBL" id="CP071503">
    <property type="protein sequence ID" value="QSX32978.1"/>
    <property type="molecule type" value="Genomic_DNA"/>
</dbReference>
<dbReference type="RefSeq" id="WP_207354216.1">
    <property type="nucleotide sequence ID" value="NZ_CP071503.1"/>
</dbReference>
<dbReference type="Proteomes" id="UP000662770">
    <property type="component" value="Chromosome"/>
</dbReference>